<evidence type="ECO:0000313" key="3">
    <source>
        <dbReference type="Proteomes" id="UP000703661"/>
    </source>
</evidence>
<feature type="compositionally biased region" description="Polar residues" evidence="1">
    <location>
        <begin position="69"/>
        <end position="88"/>
    </location>
</feature>
<dbReference type="EMBL" id="JAAAID010001231">
    <property type="protein sequence ID" value="KAG0010973.1"/>
    <property type="molecule type" value="Genomic_DNA"/>
</dbReference>
<protein>
    <recommendedName>
        <fullName evidence="4">Transcription factor domain-containing protein</fullName>
    </recommendedName>
</protein>
<proteinExistence type="predicted"/>
<feature type="compositionally biased region" description="Polar residues" evidence="1">
    <location>
        <begin position="771"/>
        <end position="787"/>
    </location>
</feature>
<feature type="region of interest" description="Disordered" evidence="1">
    <location>
        <begin position="101"/>
        <end position="193"/>
    </location>
</feature>
<feature type="compositionally biased region" description="Polar residues" evidence="1">
    <location>
        <begin position="101"/>
        <end position="113"/>
    </location>
</feature>
<dbReference type="CDD" id="cd12148">
    <property type="entry name" value="fungal_TF_MHR"/>
    <property type="match status" value="1"/>
</dbReference>
<evidence type="ECO:0008006" key="4">
    <source>
        <dbReference type="Google" id="ProtNLM"/>
    </source>
</evidence>
<feature type="compositionally biased region" description="Basic and acidic residues" evidence="1">
    <location>
        <begin position="1167"/>
        <end position="1179"/>
    </location>
</feature>
<evidence type="ECO:0000256" key="1">
    <source>
        <dbReference type="SAM" id="MobiDB-lite"/>
    </source>
</evidence>
<gene>
    <name evidence="2" type="ORF">BGZ80_001047</name>
</gene>
<sequence>MAFLFQFNPGHASSEQGSILDKRREMLAAQSIQIAKAIRVAKPGPQLDLSGLLLNESISTAIPNHRQPTHATQNVPSIGPESSQTGLSGVVTNLTSSAIHNLPSQSAPRTAWQQDPGVGQVSSPPQSMFNGPQIRQTSLDQQVGSTRSPSTQPLSPYSDTLKQEHSPFTIGNNTNQPNTTYSHQISNQSMSPQQQFPLSYAENGVSEAEGSNRASTTITVSSFVPTQNGLNTISQGIGGGSHTSFSAYQRNPSSIGSEVGGSLAHEQHRIYQQQYEPQQQHNMGTMSSNAVVLLQDHQPSSVAQFDLNHAISSAAPVSPTVMSSQPRAFSPLNNTTPLYKHQNQVEWKDSNLTRLPSGYPGLHSVLQNASAALPQSTATAYAPIIDTRSTVEQGQVLPSQDSQSEERIEVARMQRIAKSMIDCKNYDHSILLPRHISQEHDEMWVVPHSNPANDLQGMPRQLLVLPKDANYLVDVFFEHSYYYYPIVNRAVVESHLMEPQTPHSLFLLNIVFMAACKHLARNSDIKRAIQFRERAHGAILGAQVTYGVFHPVLGVTQMFGSRETFTSFPDGAEEKGKEGEQEGELKIDLAAESRSILANKNLIPESVYQQRLWTFWGLYARDCMAKLYFGWPYGLDGMDFSPELPKIKGTVGLGGMKRNSSGQNGLDGQVTGKRRGAAMNMQQLRREKKLMKAEKAALAVSHNAYRMSSFNSDDDEDEEDELEDQEDESDTEQDDFDVLSSVDTKTRADVTDKNQRSKWTEDSRNNNNNNSAGTSSQSKENTISFSGLSKPLLEKQSRGEDLSRRQGSGSRSADIKRHLERMKLLLDAESDVTDGGTYSRVLFLEEIKLWTIGRRVGLYLQGRDTSLSVSPAAAATAFGSPYGLQRSVPEGSDPFTSTISTSLEASKCSERAWLEDKELQGLQADLIAWEQALPPIFKFRSDVDADDINHKLNGKLGIITMYYYTITILLQSSYLPIPQYLSSPSRSSPSRSAMIKSPESLSQEYDGMFSRAASLACSDDSGPRIKSETEEYFYTGRSPQPSSNGYFNTAHQICTQLSNVVYHHVELLLDRYQEWCTIQAKLNHTLTAALRVSCLNARLSSNSRTIRDEAKAGFKMGSELFKRQATIPAPLTIRDWPAEEDVMKFKDLEEGFRELMTTQDDEEAAMEEARSRSQTRDSEGLLWGDDPGDHLLYSPDFPDVTGTDVDPYLQHGLGSLDAISSHYDMFRAEHVFGLSDEGFQFDYNVDA</sequence>
<feature type="region of interest" description="Disordered" evidence="1">
    <location>
        <begin position="655"/>
        <end position="675"/>
    </location>
</feature>
<organism evidence="2 3">
    <name type="scientific">Entomortierella chlamydospora</name>
    <dbReference type="NCBI Taxonomy" id="101097"/>
    <lineage>
        <taxon>Eukaryota</taxon>
        <taxon>Fungi</taxon>
        <taxon>Fungi incertae sedis</taxon>
        <taxon>Mucoromycota</taxon>
        <taxon>Mortierellomycotina</taxon>
        <taxon>Mortierellomycetes</taxon>
        <taxon>Mortierellales</taxon>
        <taxon>Mortierellaceae</taxon>
        <taxon>Entomortierella</taxon>
    </lineage>
</organism>
<name>A0A9P6MS69_9FUNG</name>
<keyword evidence="3" id="KW-1185">Reference proteome</keyword>
<feature type="region of interest" description="Disordered" evidence="1">
    <location>
        <begin position="63"/>
        <end position="88"/>
    </location>
</feature>
<feature type="compositionally biased region" description="Polar residues" evidence="1">
    <location>
        <begin position="120"/>
        <end position="160"/>
    </location>
</feature>
<feature type="compositionally biased region" description="Polar residues" evidence="1">
    <location>
        <begin position="169"/>
        <end position="193"/>
    </location>
</feature>
<feature type="compositionally biased region" description="Acidic residues" evidence="1">
    <location>
        <begin position="712"/>
        <end position="737"/>
    </location>
</feature>
<dbReference type="AlphaFoldDB" id="A0A9P6MS69"/>
<comment type="caution">
    <text evidence="2">The sequence shown here is derived from an EMBL/GenBank/DDBJ whole genome shotgun (WGS) entry which is preliminary data.</text>
</comment>
<feature type="region of interest" description="Disordered" evidence="1">
    <location>
        <begin position="706"/>
        <end position="814"/>
    </location>
</feature>
<dbReference type="Proteomes" id="UP000703661">
    <property type="component" value="Unassembled WGS sequence"/>
</dbReference>
<reference evidence="2" key="1">
    <citation type="journal article" date="2020" name="Fungal Divers.">
        <title>Resolving the Mortierellaceae phylogeny through synthesis of multi-gene phylogenetics and phylogenomics.</title>
        <authorList>
            <person name="Vandepol N."/>
            <person name="Liber J."/>
            <person name="Desiro A."/>
            <person name="Na H."/>
            <person name="Kennedy M."/>
            <person name="Barry K."/>
            <person name="Grigoriev I.V."/>
            <person name="Miller A.N."/>
            <person name="O'Donnell K."/>
            <person name="Stajich J.E."/>
            <person name="Bonito G."/>
        </authorList>
    </citation>
    <scope>NUCLEOTIDE SEQUENCE</scope>
    <source>
        <strain evidence="2">NRRL 2769</strain>
    </source>
</reference>
<feature type="compositionally biased region" description="Basic and acidic residues" evidence="1">
    <location>
        <begin position="744"/>
        <end position="764"/>
    </location>
</feature>
<evidence type="ECO:0000313" key="2">
    <source>
        <dbReference type="EMBL" id="KAG0010973.1"/>
    </source>
</evidence>
<feature type="region of interest" description="Disordered" evidence="1">
    <location>
        <begin position="1161"/>
        <end position="1181"/>
    </location>
</feature>
<feature type="compositionally biased region" description="Basic and acidic residues" evidence="1">
    <location>
        <begin position="792"/>
        <end position="804"/>
    </location>
</feature>
<accession>A0A9P6MS69</accession>